<keyword evidence="9" id="KW-0969">Cilium</keyword>
<keyword evidence="1 7" id="KW-1003">Cell membrane</keyword>
<dbReference type="Proteomes" id="UP000652567">
    <property type="component" value="Unassembled WGS sequence"/>
</dbReference>
<dbReference type="NCBIfam" id="TIGR03500">
    <property type="entry name" value="FliO_TIGR"/>
    <property type="match status" value="1"/>
</dbReference>
<sequence>MLSAPPSVLKNYVNNNLLVMSRIRHMLALKRFIAFFIVLAAIGSPFVMAEEIANGLSSSSSGSIESIENAQAIDAAENADAGELEENSGSADVKNSAEALTLEDKAQAIPLKEAAPLKEGAESPATEQPVSGKAKPVPPPAAQSPVKVNGVSSLLSVFVGLLFILGLILALAWFVKRIGQGGITANNHLRIVASLPLGTRERLALVDVGGKQILLGLTPQNINTLHVFDEPVIDSASAEPSEFALKLRSLLNPTAAKNNQTTEPHP</sequence>
<reference evidence="9" key="1">
    <citation type="submission" date="2018-07" db="EMBL/GenBank/DDBJ databases">
        <title>Genome assembly of strain Ka43.</title>
        <authorList>
            <person name="Kukolya J."/>
            <person name="Nagy I."/>
            <person name="Horvath B."/>
            <person name="Toth A."/>
        </authorList>
    </citation>
    <scope>NUCLEOTIDE SEQUENCE</scope>
    <source>
        <strain evidence="9">KB43</strain>
    </source>
</reference>
<evidence type="ECO:0000256" key="1">
    <source>
        <dbReference type="ARBA" id="ARBA00022475"/>
    </source>
</evidence>
<keyword evidence="9" id="KW-0282">Flagellum</keyword>
<gene>
    <name evidence="9" type="primary">fliO</name>
    <name evidence="9" type="ORF">C4F51_09425</name>
</gene>
<evidence type="ECO:0000256" key="6">
    <source>
        <dbReference type="ARBA" id="ARBA00037937"/>
    </source>
</evidence>
<evidence type="ECO:0000313" key="10">
    <source>
        <dbReference type="Proteomes" id="UP000652567"/>
    </source>
</evidence>
<organism evidence="9 10">
    <name type="scientific">Cellvibrio polysaccharolyticus</name>
    <dbReference type="NCBI Taxonomy" id="2082724"/>
    <lineage>
        <taxon>Bacteria</taxon>
        <taxon>Pseudomonadati</taxon>
        <taxon>Pseudomonadota</taxon>
        <taxon>Gammaproteobacteria</taxon>
        <taxon>Cellvibrionales</taxon>
        <taxon>Cellvibrionaceae</taxon>
        <taxon>Cellvibrio</taxon>
    </lineage>
</organism>
<proteinExistence type="inferred from homology"/>
<dbReference type="PANTHER" id="PTHR38766:SF1">
    <property type="entry name" value="FLAGELLAR PROTEIN FLIO"/>
    <property type="match status" value="1"/>
</dbReference>
<accession>A0A928V3Y8</accession>
<keyword evidence="10" id="KW-1185">Reference proteome</keyword>
<comment type="subcellular location">
    <subcellularLocation>
        <location evidence="7">Cell membrane</location>
    </subcellularLocation>
    <subcellularLocation>
        <location evidence="7">Bacterial flagellum basal body</location>
    </subcellularLocation>
</comment>
<dbReference type="EMBL" id="PRDL01000001">
    <property type="protein sequence ID" value="MBE8717408.1"/>
    <property type="molecule type" value="Genomic_DNA"/>
</dbReference>
<evidence type="ECO:0000256" key="3">
    <source>
        <dbReference type="ARBA" id="ARBA00022989"/>
    </source>
</evidence>
<evidence type="ECO:0000313" key="9">
    <source>
        <dbReference type="EMBL" id="MBE8717408.1"/>
    </source>
</evidence>
<evidence type="ECO:0000256" key="8">
    <source>
        <dbReference type="SAM" id="MobiDB-lite"/>
    </source>
</evidence>
<keyword evidence="4 7" id="KW-0472">Membrane</keyword>
<feature type="transmembrane region" description="Helical" evidence="7">
    <location>
        <begin position="154"/>
        <end position="175"/>
    </location>
</feature>
<dbReference type="GO" id="GO:0044781">
    <property type="term" value="P:bacterial-type flagellum organization"/>
    <property type="evidence" value="ECO:0007669"/>
    <property type="project" value="UniProtKB-UniRule"/>
</dbReference>
<protein>
    <recommendedName>
        <fullName evidence="7">Flagellar protein</fullName>
    </recommendedName>
</protein>
<dbReference type="PANTHER" id="PTHR38766">
    <property type="entry name" value="FLAGELLAR PROTEIN FLIO"/>
    <property type="match status" value="1"/>
</dbReference>
<evidence type="ECO:0000256" key="7">
    <source>
        <dbReference type="RuleBase" id="RU362064"/>
    </source>
</evidence>
<name>A0A928V3Y8_9GAMM</name>
<comment type="caution">
    <text evidence="9">The sequence shown here is derived from an EMBL/GenBank/DDBJ whole genome shotgun (WGS) entry which is preliminary data.</text>
</comment>
<dbReference type="GO" id="GO:0005886">
    <property type="term" value="C:plasma membrane"/>
    <property type="evidence" value="ECO:0007669"/>
    <property type="project" value="UniProtKB-SubCell"/>
</dbReference>
<keyword evidence="2 7" id="KW-0812">Transmembrane</keyword>
<keyword evidence="9" id="KW-0966">Cell projection</keyword>
<dbReference type="Pfam" id="PF04347">
    <property type="entry name" value="FliO"/>
    <property type="match status" value="1"/>
</dbReference>
<comment type="similarity">
    <text evidence="6 7">Belongs to the FliO/MopB family.</text>
</comment>
<evidence type="ECO:0000256" key="5">
    <source>
        <dbReference type="ARBA" id="ARBA00023143"/>
    </source>
</evidence>
<keyword evidence="5 7" id="KW-0975">Bacterial flagellum</keyword>
<dbReference type="AlphaFoldDB" id="A0A928V3Y8"/>
<dbReference type="InterPro" id="IPR022781">
    <property type="entry name" value="Flagellar_biosynth_FliO"/>
</dbReference>
<keyword evidence="3 7" id="KW-1133">Transmembrane helix</keyword>
<evidence type="ECO:0000256" key="2">
    <source>
        <dbReference type="ARBA" id="ARBA00022692"/>
    </source>
</evidence>
<dbReference type="GO" id="GO:0009425">
    <property type="term" value="C:bacterial-type flagellum basal body"/>
    <property type="evidence" value="ECO:0007669"/>
    <property type="project" value="UniProtKB-SubCell"/>
</dbReference>
<feature type="region of interest" description="Disordered" evidence="8">
    <location>
        <begin position="117"/>
        <end position="143"/>
    </location>
</feature>
<dbReference type="InterPro" id="IPR052205">
    <property type="entry name" value="FliO/MopB"/>
</dbReference>
<evidence type="ECO:0000256" key="4">
    <source>
        <dbReference type="ARBA" id="ARBA00023136"/>
    </source>
</evidence>